<name>A0A9P3L7E7_9APHY</name>
<organism evidence="2 3">
    <name type="scientific">Phanerochaete sordida</name>
    <dbReference type="NCBI Taxonomy" id="48140"/>
    <lineage>
        <taxon>Eukaryota</taxon>
        <taxon>Fungi</taxon>
        <taxon>Dikarya</taxon>
        <taxon>Basidiomycota</taxon>
        <taxon>Agaricomycotina</taxon>
        <taxon>Agaricomycetes</taxon>
        <taxon>Polyporales</taxon>
        <taxon>Phanerochaetaceae</taxon>
        <taxon>Phanerochaete</taxon>
    </lineage>
</organism>
<comment type="caution">
    <text evidence="2">The sequence shown here is derived from an EMBL/GenBank/DDBJ whole genome shotgun (WGS) entry which is preliminary data.</text>
</comment>
<evidence type="ECO:0000313" key="2">
    <source>
        <dbReference type="EMBL" id="GJE84865.1"/>
    </source>
</evidence>
<evidence type="ECO:0000256" key="1">
    <source>
        <dbReference type="SAM" id="MobiDB-lite"/>
    </source>
</evidence>
<keyword evidence="3" id="KW-1185">Reference proteome</keyword>
<dbReference type="AlphaFoldDB" id="A0A9P3L7E7"/>
<feature type="region of interest" description="Disordered" evidence="1">
    <location>
        <begin position="1"/>
        <end position="22"/>
    </location>
</feature>
<dbReference type="EMBL" id="BPQB01000001">
    <property type="protein sequence ID" value="GJE84865.1"/>
    <property type="molecule type" value="Genomic_DNA"/>
</dbReference>
<dbReference type="Proteomes" id="UP000703269">
    <property type="component" value="Unassembled WGS sequence"/>
</dbReference>
<dbReference type="OrthoDB" id="9995831at2759"/>
<reference evidence="2 3" key="1">
    <citation type="submission" date="2021-08" db="EMBL/GenBank/DDBJ databases">
        <title>Draft Genome Sequence of Phanerochaete sordida strain YK-624.</title>
        <authorList>
            <person name="Mori T."/>
            <person name="Dohra H."/>
            <person name="Suzuki T."/>
            <person name="Kawagishi H."/>
            <person name="Hirai H."/>
        </authorList>
    </citation>
    <scope>NUCLEOTIDE SEQUENCE [LARGE SCALE GENOMIC DNA]</scope>
    <source>
        <strain evidence="2 3">YK-624</strain>
    </source>
</reference>
<feature type="region of interest" description="Disordered" evidence="1">
    <location>
        <begin position="277"/>
        <end position="296"/>
    </location>
</feature>
<evidence type="ECO:0000313" key="3">
    <source>
        <dbReference type="Proteomes" id="UP000703269"/>
    </source>
</evidence>
<gene>
    <name evidence="2" type="ORF">PsYK624_009410</name>
</gene>
<protein>
    <submittedName>
        <fullName evidence="2">Uncharacterized protein</fullName>
    </submittedName>
</protein>
<proteinExistence type="predicted"/>
<sequence length="296" mass="32591">MASNTVAFPSASPAATPSAASETALRTRQPMLSMSCHTSAIEVCDLVYSASMSSWDAIERFYEPNAMYENPFVTASSRALLSDIHTVAAHLSEIDVPKPVAVLQALFGLKKEKLWTDPWFRALAVWGEIGDVCESESFDGNRKIIVEHTLHILLLPGLHSPARHHPMVAATQPEAPSTRTLSLPSAHLQQVAYHSTLGMDLSLPSPFHLRLPITSRLSFNDAGKITYHRDLWDVKDMIGLVPGMSLAQWLSGRLVAQGIRGVAWLGRSFLWSRPEDEASSQSVARRRRTADEEQGL</sequence>
<accession>A0A9P3L7E7</accession>